<gene>
    <name evidence="2" type="ORF">BN1051_03255</name>
</gene>
<reference evidence="2" key="1">
    <citation type="submission" date="2014-07" db="EMBL/GenBank/DDBJ databases">
        <authorList>
            <person name="Urmite Genomes Urmite Genomes"/>
        </authorList>
    </citation>
    <scope>NUCLEOTIDE SEQUENCE</scope>
    <source>
        <strain evidence="2">11W110_air</strain>
    </source>
</reference>
<organism evidence="2">
    <name type="scientific">Arthrobacter saudimassiliensis</name>
    <dbReference type="NCBI Taxonomy" id="1461584"/>
    <lineage>
        <taxon>Bacteria</taxon>
        <taxon>Bacillati</taxon>
        <taxon>Actinomycetota</taxon>
        <taxon>Actinomycetes</taxon>
        <taxon>Micrococcales</taxon>
        <taxon>Micrococcaceae</taxon>
        <taxon>Arthrobacter</taxon>
    </lineage>
</organism>
<evidence type="ECO:0000259" key="1">
    <source>
        <dbReference type="Pfam" id="PF07561"/>
    </source>
</evidence>
<evidence type="ECO:0000313" key="2">
    <source>
        <dbReference type="EMBL" id="CEA09878.1"/>
    </source>
</evidence>
<proteinExistence type="predicted"/>
<dbReference type="Pfam" id="PF07561">
    <property type="entry name" value="DUF1540"/>
    <property type="match status" value="2"/>
</dbReference>
<accession>A0A078MRN9</accession>
<dbReference type="PATRIC" id="fig|1461584.3.peg.3224"/>
<sequence>MTDHLANVSTCAVHDCSFNHHDDCTAYAITVSGARDHASCATFIDTSQSGGLPKVLAHVGACQRSECRFNDHLMCDAQGVRVGPGAEKADCLTYQPR</sequence>
<feature type="domain" description="DUF1540" evidence="1">
    <location>
        <begin position="11"/>
        <end position="43"/>
    </location>
</feature>
<dbReference type="EMBL" id="LN483072">
    <property type="protein sequence ID" value="CEA09878.1"/>
    <property type="molecule type" value="Genomic_DNA"/>
</dbReference>
<protein>
    <recommendedName>
        <fullName evidence="1">DUF1540 domain-containing protein</fullName>
    </recommendedName>
</protein>
<dbReference type="InterPro" id="IPR011437">
    <property type="entry name" value="DUF1540"/>
</dbReference>
<dbReference type="AlphaFoldDB" id="A0A078MRN9"/>
<name>A0A078MRN9_9MICC</name>
<feature type="domain" description="DUF1540" evidence="1">
    <location>
        <begin position="62"/>
        <end position="93"/>
    </location>
</feature>